<evidence type="ECO:0000313" key="3">
    <source>
        <dbReference type="Proteomes" id="UP000008815"/>
    </source>
</evidence>
<dbReference type="InterPro" id="IPR011256">
    <property type="entry name" value="Reg_factor_effector_dom_sf"/>
</dbReference>
<evidence type="ECO:0000259" key="1">
    <source>
        <dbReference type="SMART" id="SM00871"/>
    </source>
</evidence>
<protein>
    <recommendedName>
        <fullName evidence="1">AraC effector-binding domain-containing protein</fullName>
    </recommendedName>
</protein>
<dbReference type="PANTHER" id="PTHR40055:SF1">
    <property type="entry name" value="TRANSCRIPTIONAL REGULATOR YGIV-RELATED"/>
    <property type="match status" value="1"/>
</dbReference>
<reference evidence="2 3" key="1">
    <citation type="submission" date="2007-04" db="EMBL/GenBank/DDBJ databases">
        <title>Complete genome sequence of Burkholderia multivorans ATCC 17616.</title>
        <authorList>
            <person name="Ohtsubo Y."/>
            <person name="Yamashita A."/>
            <person name="Kurokawa K."/>
            <person name="Takami H."/>
            <person name="Yuhara S."/>
            <person name="Nishiyama E."/>
            <person name="Endo R."/>
            <person name="Miyazaki R."/>
            <person name="Ono A."/>
            <person name="Yano K."/>
            <person name="Ito M."/>
            <person name="Sota M."/>
            <person name="Yuji N."/>
            <person name="Hattori M."/>
            <person name="Tsuda M."/>
        </authorList>
    </citation>
    <scope>NUCLEOTIDE SEQUENCE [LARGE SCALE GENOMIC DNA]</scope>
    <source>
        <strain evidence="3">ATCC 17616 / 249</strain>
    </source>
</reference>
<proteinExistence type="predicted"/>
<accession>A0A0H3KIL0</accession>
<dbReference type="HOGENOM" id="CLU_113664_3_0_4"/>
<dbReference type="SUPFAM" id="SSF55136">
    <property type="entry name" value="Probable bacterial effector-binding domain"/>
    <property type="match status" value="1"/>
</dbReference>
<dbReference type="Pfam" id="PF06445">
    <property type="entry name" value="GyrI-like"/>
    <property type="match status" value="1"/>
</dbReference>
<dbReference type="AlphaFoldDB" id="A0A0H3KIL0"/>
<name>A0A0H3KIL0_BURM1</name>
<dbReference type="PANTHER" id="PTHR40055">
    <property type="entry name" value="TRANSCRIPTIONAL REGULATOR YGIV-RELATED"/>
    <property type="match status" value="1"/>
</dbReference>
<feature type="domain" description="AraC effector-binding" evidence="1">
    <location>
        <begin position="4"/>
        <end position="159"/>
    </location>
</feature>
<dbReference type="Gene3D" id="3.20.80.10">
    <property type="entry name" value="Regulatory factor, effector binding domain"/>
    <property type="match status" value="1"/>
</dbReference>
<sequence>MFKHEVEIRRLPTQHGYAVAHVGAYMKVGDAFAQIGAWAARHGLVGRGAKMVGIYYDDPDTVPEAQLRAQACIVPPDGAPAVEPDAPVERVTIAGGDYAVLLHTGPYAELKAAYQWLYGEGLRQAGRAPAAAPPFERYLNTPLDTAPADLLTEIHVPVR</sequence>
<dbReference type="InterPro" id="IPR050908">
    <property type="entry name" value="SmbC-like"/>
</dbReference>
<dbReference type="Proteomes" id="UP000008815">
    <property type="component" value="Chromosome 1"/>
</dbReference>
<dbReference type="SMART" id="SM00871">
    <property type="entry name" value="AraC_E_bind"/>
    <property type="match status" value="1"/>
</dbReference>
<organism evidence="2 3">
    <name type="scientific">Burkholderia multivorans (strain ATCC 17616 / 249)</name>
    <dbReference type="NCBI Taxonomy" id="395019"/>
    <lineage>
        <taxon>Bacteria</taxon>
        <taxon>Pseudomonadati</taxon>
        <taxon>Pseudomonadota</taxon>
        <taxon>Betaproteobacteria</taxon>
        <taxon>Burkholderiales</taxon>
        <taxon>Burkholderiaceae</taxon>
        <taxon>Burkholderia</taxon>
        <taxon>Burkholderia cepacia complex</taxon>
    </lineage>
</organism>
<keyword evidence="3" id="KW-1185">Reference proteome</keyword>
<dbReference type="RefSeq" id="WP_012212485.1">
    <property type="nucleotide sequence ID" value="NC_010084.1"/>
</dbReference>
<dbReference type="KEGG" id="bmu:Bmul_0124"/>
<gene>
    <name evidence="2" type="primary">ygiV</name>
    <name evidence="2" type="ordered locus">BMULJ_03141</name>
</gene>
<dbReference type="STRING" id="395019.BMULJ_03141"/>
<dbReference type="EMBL" id="AP009385">
    <property type="protein sequence ID" value="BAG45015.1"/>
    <property type="molecule type" value="Genomic_DNA"/>
</dbReference>
<dbReference type="InterPro" id="IPR010499">
    <property type="entry name" value="AraC_E-bd"/>
</dbReference>
<dbReference type="KEGG" id="bmj:BMULJ_03141"/>
<evidence type="ECO:0000313" key="2">
    <source>
        <dbReference type="EMBL" id="BAG45015.1"/>
    </source>
</evidence>
<dbReference type="InterPro" id="IPR029442">
    <property type="entry name" value="GyrI-like"/>
</dbReference>
<dbReference type="eggNOG" id="COG3449">
    <property type="taxonomic scope" value="Bacteria"/>
</dbReference>